<accession>A0A2X4TZP3</accession>
<feature type="transmembrane region" description="Helical" evidence="1">
    <location>
        <begin position="29"/>
        <end position="52"/>
    </location>
</feature>
<dbReference type="EMBL" id="LS483469">
    <property type="protein sequence ID" value="SQI32391.1"/>
    <property type="molecule type" value="Genomic_DNA"/>
</dbReference>
<name>A0A2X4TZP3_SERPL</name>
<dbReference type="AlphaFoldDB" id="A0A2X4TZP3"/>
<keyword evidence="1" id="KW-1133">Transmembrane helix</keyword>
<evidence type="ECO:0000313" key="3">
    <source>
        <dbReference type="Proteomes" id="UP000248897"/>
    </source>
</evidence>
<keyword evidence="1" id="KW-0472">Membrane</keyword>
<sequence length="54" mass="6463">MMRAYIYRCWCSLSTQWLSLDWWFSGKGIWIGSVLLCIMFWGAALGLVMWIWQP</sequence>
<evidence type="ECO:0000256" key="1">
    <source>
        <dbReference type="SAM" id="Phobius"/>
    </source>
</evidence>
<keyword evidence="1" id="KW-0812">Transmembrane</keyword>
<reference evidence="2 3" key="1">
    <citation type="submission" date="2018-06" db="EMBL/GenBank/DDBJ databases">
        <authorList>
            <consortium name="Pathogen Informatics"/>
            <person name="Doyle S."/>
        </authorList>
    </citation>
    <scope>NUCLEOTIDE SEQUENCE [LARGE SCALE GENOMIC DNA]</scope>
    <source>
        <strain evidence="2 3">NCTC12961</strain>
    </source>
</reference>
<gene>
    <name evidence="2" type="ORF">NCTC12961_01137</name>
</gene>
<evidence type="ECO:0000313" key="2">
    <source>
        <dbReference type="EMBL" id="SQI32391.1"/>
    </source>
</evidence>
<proteinExistence type="predicted"/>
<dbReference type="Proteomes" id="UP000248897">
    <property type="component" value="Chromosome 1"/>
</dbReference>
<protein>
    <submittedName>
        <fullName evidence="2">Uncharacterized protein</fullName>
    </submittedName>
</protein>
<organism evidence="2 3">
    <name type="scientific">Serratia plymuthica</name>
    <dbReference type="NCBI Taxonomy" id="82996"/>
    <lineage>
        <taxon>Bacteria</taxon>
        <taxon>Pseudomonadati</taxon>
        <taxon>Pseudomonadota</taxon>
        <taxon>Gammaproteobacteria</taxon>
        <taxon>Enterobacterales</taxon>
        <taxon>Yersiniaceae</taxon>
        <taxon>Serratia</taxon>
    </lineage>
</organism>